<comment type="caution">
    <text evidence="4">The sequence shown here is derived from an EMBL/GenBank/DDBJ whole genome shotgun (WGS) entry which is preliminary data.</text>
</comment>
<reference evidence="4" key="2">
    <citation type="submission" date="2021-12" db="EMBL/GenBank/DDBJ databases">
        <title>Resequencing data analysis of finger millet.</title>
        <authorList>
            <person name="Hatakeyama M."/>
            <person name="Aluri S."/>
            <person name="Balachadran M.T."/>
            <person name="Sivarajan S.R."/>
            <person name="Poveda L."/>
            <person name="Shimizu-Inatsugi R."/>
            <person name="Schlapbach R."/>
            <person name="Sreeman S.M."/>
            <person name="Shimizu K.K."/>
        </authorList>
    </citation>
    <scope>NUCLEOTIDE SEQUENCE</scope>
</reference>
<evidence type="ECO:0000256" key="1">
    <source>
        <dbReference type="ARBA" id="ARBA00004370"/>
    </source>
</evidence>
<keyword evidence="3" id="KW-0812">Transmembrane</keyword>
<keyword evidence="3" id="KW-1133">Transmembrane helix</keyword>
<evidence type="ECO:0000256" key="3">
    <source>
        <dbReference type="SAM" id="Phobius"/>
    </source>
</evidence>
<dbReference type="InterPro" id="IPR044839">
    <property type="entry name" value="NDR1-like"/>
</dbReference>
<dbReference type="AlphaFoldDB" id="A0AAV5CGM2"/>
<gene>
    <name evidence="4" type="primary">ga14086</name>
    <name evidence="4" type="ORF">PR202_ga14086</name>
</gene>
<dbReference type="GO" id="GO:0005886">
    <property type="term" value="C:plasma membrane"/>
    <property type="evidence" value="ECO:0007669"/>
    <property type="project" value="TreeGrafter"/>
</dbReference>
<proteinExistence type="predicted"/>
<reference evidence="4" key="1">
    <citation type="journal article" date="2018" name="DNA Res.">
        <title>Multiple hybrid de novo genome assembly of finger millet, an orphan allotetraploid crop.</title>
        <authorList>
            <person name="Hatakeyama M."/>
            <person name="Aluri S."/>
            <person name="Balachadran M.T."/>
            <person name="Sivarajan S.R."/>
            <person name="Patrignani A."/>
            <person name="Gruter S."/>
            <person name="Poveda L."/>
            <person name="Shimizu-Inatsugi R."/>
            <person name="Baeten J."/>
            <person name="Francoijs K.J."/>
            <person name="Nataraja K.N."/>
            <person name="Reddy Y.A.N."/>
            <person name="Phadnis S."/>
            <person name="Ravikumar R.L."/>
            <person name="Schlapbach R."/>
            <person name="Sreeman S.M."/>
            <person name="Shimizu K.K."/>
        </authorList>
    </citation>
    <scope>NUCLEOTIDE SEQUENCE</scope>
</reference>
<feature type="transmembrane region" description="Helical" evidence="3">
    <location>
        <begin position="15"/>
        <end position="37"/>
    </location>
</feature>
<organism evidence="4 5">
    <name type="scientific">Eleusine coracana subsp. coracana</name>
    <dbReference type="NCBI Taxonomy" id="191504"/>
    <lineage>
        <taxon>Eukaryota</taxon>
        <taxon>Viridiplantae</taxon>
        <taxon>Streptophyta</taxon>
        <taxon>Embryophyta</taxon>
        <taxon>Tracheophyta</taxon>
        <taxon>Spermatophyta</taxon>
        <taxon>Magnoliopsida</taxon>
        <taxon>Liliopsida</taxon>
        <taxon>Poales</taxon>
        <taxon>Poaceae</taxon>
        <taxon>PACMAD clade</taxon>
        <taxon>Chloridoideae</taxon>
        <taxon>Cynodonteae</taxon>
        <taxon>Eleusininae</taxon>
        <taxon>Eleusine</taxon>
    </lineage>
</organism>
<dbReference type="GO" id="GO:0009506">
    <property type="term" value="C:plasmodesma"/>
    <property type="evidence" value="ECO:0007669"/>
    <property type="project" value="TreeGrafter"/>
</dbReference>
<keyword evidence="2 3" id="KW-0472">Membrane</keyword>
<dbReference type="PANTHER" id="PTHR31415:SF54">
    <property type="entry name" value="HARPIN-INDUCED PROTEIN 1 CONTAINING PROTEIN"/>
    <property type="match status" value="1"/>
</dbReference>
<evidence type="ECO:0000313" key="5">
    <source>
        <dbReference type="Proteomes" id="UP001054889"/>
    </source>
</evidence>
<evidence type="ECO:0000256" key="2">
    <source>
        <dbReference type="ARBA" id="ARBA00023136"/>
    </source>
</evidence>
<comment type="subcellular location">
    <subcellularLocation>
        <location evidence="1">Membrane</location>
    </subcellularLocation>
</comment>
<dbReference type="PANTHER" id="PTHR31415">
    <property type="entry name" value="OS05G0367900 PROTEIN"/>
    <property type="match status" value="1"/>
</dbReference>
<keyword evidence="5" id="KW-1185">Reference proteome</keyword>
<name>A0AAV5CGM2_ELECO</name>
<sequence length="219" mass="23818">MCDECCGCFGTYRRFALGFCIGVFILAAIAVIVVLLLGYGGARRLRPDVDDASLARFEVAAATSPATTVVSYNLTLAITVRNPNWAMGATLRSLEADYLFDGQRFDRVAAVPRSSSSSSQGYDLPARKAAVFRLVSGDVGAYAPALGRAGVKEYRREKREGAFDIEVGLSGEVRYHLHRTWCRLEAKCPLKLQIATSDAGAVMFQRTTCDVLRSSQRGC</sequence>
<accession>A0AAV5CGM2</accession>
<evidence type="ECO:0008006" key="6">
    <source>
        <dbReference type="Google" id="ProtNLM"/>
    </source>
</evidence>
<dbReference type="EMBL" id="BQKI01000006">
    <property type="protein sequence ID" value="GJM97179.1"/>
    <property type="molecule type" value="Genomic_DNA"/>
</dbReference>
<dbReference type="Proteomes" id="UP001054889">
    <property type="component" value="Unassembled WGS sequence"/>
</dbReference>
<protein>
    <recommendedName>
        <fullName evidence="6">Late embryogenesis abundant protein LEA-2 subgroup domain-containing protein</fullName>
    </recommendedName>
</protein>
<dbReference type="GO" id="GO:0098542">
    <property type="term" value="P:defense response to other organism"/>
    <property type="evidence" value="ECO:0007669"/>
    <property type="project" value="InterPro"/>
</dbReference>
<evidence type="ECO:0000313" key="4">
    <source>
        <dbReference type="EMBL" id="GJM97179.1"/>
    </source>
</evidence>